<keyword evidence="2" id="KW-1185">Reference proteome</keyword>
<protein>
    <submittedName>
        <fullName evidence="1">Uncharacterized protein</fullName>
    </submittedName>
</protein>
<name>R4JYK5_CLOPA</name>
<dbReference type="EMBL" id="CP003261">
    <property type="protein sequence ID" value="AGK95378.1"/>
    <property type="molecule type" value="Genomic_DNA"/>
</dbReference>
<organism evidence="1 2">
    <name type="scientific">Clostridium pasteurianum BC1</name>
    <dbReference type="NCBI Taxonomy" id="86416"/>
    <lineage>
        <taxon>Bacteria</taxon>
        <taxon>Bacillati</taxon>
        <taxon>Bacillota</taxon>
        <taxon>Clostridia</taxon>
        <taxon>Eubacteriales</taxon>
        <taxon>Clostridiaceae</taxon>
        <taxon>Clostridium</taxon>
    </lineage>
</organism>
<evidence type="ECO:0000313" key="2">
    <source>
        <dbReference type="Proteomes" id="UP000013523"/>
    </source>
</evidence>
<evidence type="ECO:0000313" key="1">
    <source>
        <dbReference type="EMBL" id="AGK95378.1"/>
    </source>
</evidence>
<dbReference type="Proteomes" id="UP000013523">
    <property type="component" value="Chromosome"/>
</dbReference>
<dbReference type="STRING" id="86416.Clopa_0316"/>
<sequence>MLLKVTVNKPKDPTELYEKFNETLSEILINKLQPEEVDQLIDLLKKDKITF</sequence>
<accession>R4JYK5</accession>
<reference evidence="1 2" key="1">
    <citation type="submission" date="2012-01" db="EMBL/GenBank/DDBJ databases">
        <title>Complete sequence of chromosome of Clostridium pasteurianum BC1.</title>
        <authorList>
            <consortium name="US DOE Joint Genome Institute"/>
            <person name="Lucas S."/>
            <person name="Han J."/>
            <person name="Lapidus A."/>
            <person name="Cheng J.-F."/>
            <person name="Goodwin L."/>
            <person name="Pitluck S."/>
            <person name="Peters L."/>
            <person name="Mikhailova N."/>
            <person name="Teshima H."/>
            <person name="Detter J.C."/>
            <person name="Han C."/>
            <person name="Tapia R."/>
            <person name="Land M."/>
            <person name="Hauser L."/>
            <person name="Kyrpides N."/>
            <person name="Ivanova N."/>
            <person name="Pagani I."/>
            <person name="Dunn J."/>
            <person name="Taghavi S."/>
            <person name="Francis A."/>
            <person name="van der Lelie D."/>
            <person name="Woyke T."/>
        </authorList>
    </citation>
    <scope>NUCLEOTIDE SEQUENCE [LARGE SCALE GENOMIC DNA]</scope>
    <source>
        <strain evidence="1 2">BC1</strain>
    </source>
</reference>
<dbReference type="KEGG" id="cpas:Clopa_0316"/>
<dbReference type="RefSeq" id="WP_015613705.1">
    <property type="nucleotide sequence ID" value="NC_021182.1"/>
</dbReference>
<dbReference type="AlphaFoldDB" id="R4JYK5"/>
<dbReference type="HOGENOM" id="CLU_3097425_0_0_9"/>
<proteinExistence type="predicted"/>
<gene>
    <name evidence="1" type="ORF">Clopa_0316</name>
</gene>
<dbReference type="PATRIC" id="fig|86416.3.peg.294"/>